<organism evidence="7 8">
    <name type="scientific">Hypothenemus hampei</name>
    <name type="common">Coffee berry borer</name>
    <dbReference type="NCBI Taxonomy" id="57062"/>
    <lineage>
        <taxon>Eukaryota</taxon>
        <taxon>Metazoa</taxon>
        <taxon>Ecdysozoa</taxon>
        <taxon>Arthropoda</taxon>
        <taxon>Hexapoda</taxon>
        <taxon>Insecta</taxon>
        <taxon>Pterygota</taxon>
        <taxon>Neoptera</taxon>
        <taxon>Endopterygota</taxon>
        <taxon>Coleoptera</taxon>
        <taxon>Polyphaga</taxon>
        <taxon>Cucujiformia</taxon>
        <taxon>Curculionidae</taxon>
        <taxon>Scolytinae</taxon>
        <taxon>Hypothenemus</taxon>
    </lineage>
</organism>
<protein>
    <submittedName>
        <fullName evidence="7">Uncharacterized protein</fullName>
    </submittedName>
</protein>
<reference evidence="7 8" key="1">
    <citation type="submission" date="2024-05" db="EMBL/GenBank/DDBJ databases">
        <title>Genetic variation in Jamaican populations of the coffee berry borer (Hypothenemus hampei).</title>
        <authorList>
            <person name="Errbii M."/>
            <person name="Myrie A."/>
        </authorList>
    </citation>
    <scope>NUCLEOTIDE SEQUENCE [LARGE SCALE GENOMIC DNA]</scope>
    <source>
        <strain evidence="7">JA-Hopewell-2020-01-JO</strain>
        <tissue evidence="7">Whole body</tissue>
    </source>
</reference>
<evidence type="ECO:0000256" key="6">
    <source>
        <dbReference type="SAM" id="Phobius"/>
    </source>
</evidence>
<keyword evidence="8" id="KW-1185">Reference proteome</keyword>
<evidence type="ECO:0000256" key="2">
    <source>
        <dbReference type="ARBA" id="ARBA00022475"/>
    </source>
</evidence>
<feature type="transmembrane region" description="Helical" evidence="6">
    <location>
        <begin position="44"/>
        <end position="66"/>
    </location>
</feature>
<evidence type="ECO:0000313" key="8">
    <source>
        <dbReference type="Proteomes" id="UP001566132"/>
    </source>
</evidence>
<comment type="subcellular location">
    <subcellularLocation>
        <location evidence="1">Cell membrane</location>
        <topology evidence="1">Multi-pass membrane protein</topology>
    </subcellularLocation>
</comment>
<gene>
    <name evidence="7" type="ORF">ABEB36_004157</name>
</gene>
<feature type="transmembrane region" description="Helical" evidence="6">
    <location>
        <begin position="87"/>
        <end position="108"/>
    </location>
</feature>
<dbReference type="AlphaFoldDB" id="A0ABD1F2E6"/>
<keyword evidence="4 6" id="KW-1133">Transmembrane helix</keyword>
<comment type="caution">
    <text evidence="7">The sequence shown here is derived from an EMBL/GenBank/DDBJ whole genome shotgun (WGS) entry which is preliminary data.</text>
</comment>
<evidence type="ECO:0000256" key="1">
    <source>
        <dbReference type="ARBA" id="ARBA00004651"/>
    </source>
</evidence>
<proteinExistence type="predicted"/>
<evidence type="ECO:0000256" key="4">
    <source>
        <dbReference type="ARBA" id="ARBA00022989"/>
    </source>
</evidence>
<evidence type="ECO:0000256" key="3">
    <source>
        <dbReference type="ARBA" id="ARBA00022692"/>
    </source>
</evidence>
<dbReference type="EMBL" id="JBDJPC010000003">
    <property type="protein sequence ID" value="KAL1509414.1"/>
    <property type="molecule type" value="Genomic_DNA"/>
</dbReference>
<keyword evidence="3 6" id="KW-0812">Transmembrane</keyword>
<dbReference type="Proteomes" id="UP001566132">
    <property type="component" value="Unassembled WGS sequence"/>
</dbReference>
<accession>A0ABD1F2E6</accession>
<name>A0ABD1F2E6_HYPHA</name>
<dbReference type="InterPro" id="IPR013604">
    <property type="entry name" value="7TM_chemorcpt"/>
</dbReference>
<sequence length="185" mass="21570">MLRILRELHKKGLISMGSIKELKILFMSALANHQLINDYFSVKFLLSYGTFFGRFLTGLILIENSWKSKLKSSIQRESKFNLNSHDGWIRFIFFNVFALISVVVITMACKRVSQNVMNVIMNCYLLQSKIRYNSYEYKEIRALWTFIFENQLTFTAAGFFDVHPSILLSISASSVTYFLVLIQFE</sequence>
<dbReference type="Pfam" id="PF08395">
    <property type="entry name" value="7tm_7"/>
    <property type="match status" value="1"/>
</dbReference>
<keyword evidence="5 6" id="KW-0472">Membrane</keyword>
<dbReference type="GO" id="GO:0005886">
    <property type="term" value="C:plasma membrane"/>
    <property type="evidence" value="ECO:0007669"/>
    <property type="project" value="UniProtKB-SubCell"/>
</dbReference>
<evidence type="ECO:0000256" key="5">
    <source>
        <dbReference type="ARBA" id="ARBA00023136"/>
    </source>
</evidence>
<evidence type="ECO:0000313" key="7">
    <source>
        <dbReference type="EMBL" id="KAL1509414.1"/>
    </source>
</evidence>
<keyword evidence="2" id="KW-1003">Cell membrane</keyword>